<evidence type="ECO:0000259" key="14">
    <source>
        <dbReference type="Pfam" id="PF02749"/>
    </source>
</evidence>
<feature type="domain" description="Quinolinate phosphoribosyl transferase C-terminal" evidence="13">
    <location>
        <begin position="126"/>
        <end position="299"/>
    </location>
</feature>
<evidence type="ECO:0000256" key="12">
    <source>
        <dbReference type="PIRNR" id="PIRNR006250"/>
    </source>
</evidence>
<feature type="domain" description="Quinolinate phosphoribosyl transferase N-terminal" evidence="14">
    <location>
        <begin position="46"/>
        <end position="124"/>
    </location>
</feature>
<dbReference type="FunFam" id="3.20.20.70:FF:000090">
    <property type="entry name" value="Nicotinate-nucleotide pyrophosphorylase [carboxylating]"/>
    <property type="match status" value="1"/>
</dbReference>
<dbReference type="PIRSF" id="PIRSF006250">
    <property type="entry name" value="NadC_ModD"/>
    <property type="match status" value="1"/>
</dbReference>
<dbReference type="Gene3D" id="3.20.20.70">
    <property type="entry name" value="Aldolase class I"/>
    <property type="match status" value="1"/>
</dbReference>
<keyword evidence="9 12" id="KW-0808">Transferase</keyword>
<keyword evidence="16" id="KW-1185">Reference proteome</keyword>
<dbReference type="EMBL" id="HG793130">
    <property type="protein sequence ID" value="CDK28949.1"/>
    <property type="molecule type" value="Genomic_DNA"/>
</dbReference>
<dbReference type="InterPro" id="IPR004393">
    <property type="entry name" value="NadC"/>
</dbReference>
<evidence type="ECO:0000256" key="6">
    <source>
        <dbReference type="ARBA" id="ARBA00020990"/>
    </source>
</evidence>
<dbReference type="PANTHER" id="PTHR32179:SF3">
    <property type="entry name" value="NICOTINATE-NUCLEOTIDE PYROPHOSPHORYLASE [CARBOXYLATING]"/>
    <property type="match status" value="1"/>
</dbReference>
<dbReference type="Gene3D" id="3.90.1170.20">
    <property type="entry name" value="Quinolinate phosphoribosyl transferase, N-terminal domain"/>
    <property type="match status" value="1"/>
</dbReference>
<comment type="pathway">
    <text evidence="2 12">Cofactor biosynthesis; NAD(+) biosynthesis; nicotinate D-ribonucleotide from quinolinate: step 1/1.</text>
</comment>
<evidence type="ECO:0000256" key="10">
    <source>
        <dbReference type="ARBA" id="ARBA00033102"/>
    </source>
</evidence>
<comment type="subunit">
    <text evidence="4 12">Hexamer formed by 3 homodimers.</text>
</comment>
<dbReference type="InterPro" id="IPR002638">
    <property type="entry name" value="Quinolinate_PRibosylTrfase_C"/>
</dbReference>
<dbReference type="InterPro" id="IPR013785">
    <property type="entry name" value="Aldolase_TIM"/>
</dbReference>
<evidence type="ECO:0000313" key="15">
    <source>
        <dbReference type="EMBL" id="CDK28949.1"/>
    </source>
</evidence>
<proteinExistence type="inferred from homology"/>
<evidence type="ECO:0000256" key="1">
    <source>
        <dbReference type="ARBA" id="ARBA00003237"/>
    </source>
</evidence>
<comment type="catalytic activity">
    <reaction evidence="11 12">
        <text>nicotinate beta-D-ribonucleotide + CO2 + diphosphate = quinolinate + 5-phospho-alpha-D-ribose 1-diphosphate + 2 H(+)</text>
        <dbReference type="Rhea" id="RHEA:12733"/>
        <dbReference type="ChEBI" id="CHEBI:15378"/>
        <dbReference type="ChEBI" id="CHEBI:16526"/>
        <dbReference type="ChEBI" id="CHEBI:29959"/>
        <dbReference type="ChEBI" id="CHEBI:33019"/>
        <dbReference type="ChEBI" id="CHEBI:57502"/>
        <dbReference type="ChEBI" id="CHEBI:58017"/>
        <dbReference type="EC" id="2.4.2.19"/>
    </reaction>
</comment>
<dbReference type="PANTHER" id="PTHR32179">
    <property type="entry name" value="NICOTINATE-NUCLEOTIDE PYROPHOSPHORYLASE [CARBOXYLATING]"/>
    <property type="match status" value="1"/>
</dbReference>
<dbReference type="GO" id="GO:0034213">
    <property type="term" value="P:quinolinate catabolic process"/>
    <property type="evidence" value="ECO:0007669"/>
    <property type="project" value="TreeGrafter"/>
</dbReference>
<dbReference type="RefSeq" id="XP_022460938.1">
    <property type="nucleotide sequence ID" value="XM_022606069.1"/>
</dbReference>
<evidence type="ECO:0000256" key="8">
    <source>
        <dbReference type="ARBA" id="ARBA00022676"/>
    </source>
</evidence>
<dbReference type="Proteomes" id="UP000019384">
    <property type="component" value="Unassembled WGS sequence"/>
</dbReference>
<comment type="similarity">
    <text evidence="3 12">Belongs to the NadC/ModD family.</text>
</comment>
<dbReference type="EC" id="2.4.2.19" evidence="5 12"/>
<dbReference type="STRING" id="1382522.W6MQC4"/>
<dbReference type="GO" id="GO:0004514">
    <property type="term" value="F:nicotinate-nucleotide diphosphorylase (carboxylating) activity"/>
    <property type="evidence" value="ECO:0007669"/>
    <property type="project" value="UniProtKB-EC"/>
</dbReference>
<dbReference type="GO" id="GO:0009435">
    <property type="term" value="P:NAD+ biosynthetic process"/>
    <property type="evidence" value="ECO:0007669"/>
    <property type="project" value="UniProtKB-UniPathway"/>
</dbReference>
<dbReference type="AlphaFoldDB" id="W6MQC4"/>
<evidence type="ECO:0000256" key="9">
    <source>
        <dbReference type="ARBA" id="ARBA00022679"/>
    </source>
</evidence>
<accession>W6MQC4</accession>
<dbReference type="OrthoDB" id="10067394at2759"/>
<dbReference type="FunFam" id="3.90.1170.20:FF:000003">
    <property type="entry name" value="Nicotinate-nucleotide pyrophosphorylase [carboxylating]"/>
    <property type="match status" value="1"/>
</dbReference>
<dbReference type="Pfam" id="PF02749">
    <property type="entry name" value="QRPTase_N"/>
    <property type="match status" value="1"/>
</dbReference>
<comment type="function">
    <text evidence="1 12">Involved in the catabolism of quinolinic acid (QA).</text>
</comment>
<evidence type="ECO:0000256" key="3">
    <source>
        <dbReference type="ARBA" id="ARBA00009400"/>
    </source>
</evidence>
<dbReference type="InterPro" id="IPR036068">
    <property type="entry name" value="Nicotinate_pribotase-like_C"/>
</dbReference>
<evidence type="ECO:0000256" key="7">
    <source>
        <dbReference type="ARBA" id="ARBA00022642"/>
    </source>
</evidence>
<gene>
    <name evidence="15" type="ORF">KUCA_T00004935001</name>
</gene>
<reference evidence="15" key="2">
    <citation type="submission" date="2014-02" db="EMBL/GenBank/DDBJ databases">
        <title>Complete DNA sequence of /Kuraishia capsulata/ illustrates novel genomic features among budding yeasts (/Saccharomycotina/).</title>
        <authorList>
            <person name="Morales L."/>
            <person name="Noel B."/>
            <person name="Porcel B."/>
            <person name="Marcet-Houben M."/>
            <person name="Hullo M-F."/>
            <person name="Sacerdot C."/>
            <person name="Tekaia F."/>
            <person name="Leh-Louis V."/>
            <person name="Despons L."/>
            <person name="Khanna V."/>
            <person name="Aury J-M."/>
            <person name="Barbe V."/>
            <person name="Couloux A."/>
            <person name="Labadie K."/>
            <person name="Pelletier E."/>
            <person name="Souciet J-L."/>
            <person name="Boekhout T."/>
            <person name="Gabaldon T."/>
            <person name="Wincker P."/>
            <person name="Dujon B."/>
        </authorList>
    </citation>
    <scope>NUCLEOTIDE SEQUENCE</scope>
    <source>
        <strain evidence="15">CBS 1993</strain>
    </source>
</reference>
<dbReference type="SUPFAM" id="SSF51690">
    <property type="entry name" value="Nicotinate/Quinolinate PRTase C-terminal domain-like"/>
    <property type="match status" value="1"/>
</dbReference>
<protein>
    <recommendedName>
        <fullName evidence="6 12">Nicotinate-nucleotide pyrophosphorylase [carboxylating]</fullName>
        <ecNumber evidence="5 12">2.4.2.19</ecNumber>
    </recommendedName>
    <alternativeName>
        <fullName evidence="10 12">Quinolinate phosphoribosyltransferase [decarboxylating]</fullName>
    </alternativeName>
</protein>
<evidence type="ECO:0000313" key="16">
    <source>
        <dbReference type="Proteomes" id="UP000019384"/>
    </source>
</evidence>
<dbReference type="InterPro" id="IPR037128">
    <property type="entry name" value="Quinolinate_PRibosylTase_N_sf"/>
</dbReference>
<dbReference type="CDD" id="cd01572">
    <property type="entry name" value="QPRTase"/>
    <property type="match status" value="1"/>
</dbReference>
<dbReference type="GO" id="GO:0005737">
    <property type="term" value="C:cytoplasm"/>
    <property type="evidence" value="ECO:0007669"/>
    <property type="project" value="TreeGrafter"/>
</dbReference>
<keyword evidence="7 12" id="KW-0662">Pyridine nucleotide biosynthesis</keyword>
<dbReference type="InterPro" id="IPR027277">
    <property type="entry name" value="NadC/ModD"/>
</dbReference>
<dbReference type="NCBIfam" id="TIGR00078">
    <property type="entry name" value="nadC"/>
    <property type="match status" value="1"/>
</dbReference>
<organism evidence="15 16">
    <name type="scientific">Kuraishia capsulata CBS 1993</name>
    <dbReference type="NCBI Taxonomy" id="1382522"/>
    <lineage>
        <taxon>Eukaryota</taxon>
        <taxon>Fungi</taxon>
        <taxon>Dikarya</taxon>
        <taxon>Ascomycota</taxon>
        <taxon>Saccharomycotina</taxon>
        <taxon>Pichiomycetes</taxon>
        <taxon>Pichiales</taxon>
        <taxon>Pichiaceae</taxon>
        <taxon>Kuraishia</taxon>
    </lineage>
</organism>
<keyword evidence="8 12" id="KW-0328">Glycosyltransferase</keyword>
<evidence type="ECO:0000256" key="11">
    <source>
        <dbReference type="ARBA" id="ARBA00047445"/>
    </source>
</evidence>
<dbReference type="HOGENOM" id="CLU_039622_1_0_1"/>
<dbReference type="SUPFAM" id="SSF54675">
    <property type="entry name" value="Nicotinate/Quinolinate PRTase N-terminal domain-like"/>
    <property type="match status" value="1"/>
</dbReference>
<evidence type="ECO:0000256" key="4">
    <source>
        <dbReference type="ARBA" id="ARBA00011218"/>
    </source>
</evidence>
<evidence type="ECO:0000256" key="5">
    <source>
        <dbReference type="ARBA" id="ARBA00011944"/>
    </source>
</evidence>
<dbReference type="GeneID" id="34522326"/>
<reference evidence="15" key="1">
    <citation type="submission" date="2013-12" db="EMBL/GenBank/DDBJ databases">
        <authorList>
            <person name="Genoscope - CEA"/>
        </authorList>
    </citation>
    <scope>NUCLEOTIDE SEQUENCE</scope>
    <source>
        <strain evidence="15">CBS 1993</strain>
    </source>
</reference>
<evidence type="ECO:0000259" key="13">
    <source>
        <dbReference type="Pfam" id="PF01729"/>
    </source>
</evidence>
<dbReference type="UniPathway" id="UPA00253">
    <property type="reaction ID" value="UER00331"/>
</dbReference>
<name>W6MQC4_9ASCO</name>
<evidence type="ECO:0000256" key="2">
    <source>
        <dbReference type="ARBA" id="ARBA00004893"/>
    </source>
</evidence>
<sequence>MSSFSNPNPKFEHLLPRSGKWRTDITNWLTEDVPSFDYGGYVVGETLQSATLWCKAPGVLCGVSFAKEVYLQCGLEVEWFIEEGTFIDPRKVEGGKVKVAIVKGPVRDILVAERLSLNIISRCSGIATQSYRTVQRAREVGYTGIIAGTRKTTPGLRLLEKYSMIVGGCDPHRYDLSSMVMLKDNHVWSTGSITKAVESAQKVVGFSGKVEVEVQTEEEADEAIAAGADIIMLDNFTGDGLKIAAVSIKERWAGKARFLLECSGGLTLDNLDEYLCRDIDIYSTSSVHQGTGIIDFSLKINRG</sequence>
<dbReference type="InterPro" id="IPR022412">
    <property type="entry name" value="Quinolinate_PRibosylTrfase_N"/>
</dbReference>
<dbReference type="Pfam" id="PF01729">
    <property type="entry name" value="QRPTase_C"/>
    <property type="match status" value="1"/>
</dbReference>